<reference evidence="1" key="1">
    <citation type="submission" date="2014-11" db="EMBL/GenBank/DDBJ databases">
        <authorList>
            <person name="Amaro Gonzalez C."/>
        </authorList>
    </citation>
    <scope>NUCLEOTIDE SEQUENCE</scope>
</reference>
<reference evidence="1" key="2">
    <citation type="journal article" date="2015" name="Fish Shellfish Immunol.">
        <title>Early steps in the European eel (Anguilla anguilla)-Vibrio vulnificus interaction in the gills: Role of the RtxA13 toxin.</title>
        <authorList>
            <person name="Callol A."/>
            <person name="Pajuelo D."/>
            <person name="Ebbesson L."/>
            <person name="Teles M."/>
            <person name="MacKenzie S."/>
            <person name="Amaro C."/>
        </authorList>
    </citation>
    <scope>NUCLEOTIDE SEQUENCE</scope>
</reference>
<sequence length="49" mass="5737">MANDWKKIGQTLCCHFLERSEDRLSNLCASNTFITQSHWSLAECNQHLR</sequence>
<dbReference type="AlphaFoldDB" id="A0A0E9RIZ1"/>
<protein>
    <submittedName>
        <fullName evidence="1">Uncharacterized protein</fullName>
    </submittedName>
</protein>
<accession>A0A0E9RIZ1</accession>
<evidence type="ECO:0000313" key="1">
    <source>
        <dbReference type="EMBL" id="JAH29079.1"/>
    </source>
</evidence>
<organism evidence="1">
    <name type="scientific">Anguilla anguilla</name>
    <name type="common">European freshwater eel</name>
    <name type="synonym">Muraena anguilla</name>
    <dbReference type="NCBI Taxonomy" id="7936"/>
    <lineage>
        <taxon>Eukaryota</taxon>
        <taxon>Metazoa</taxon>
        <taxon>Chordata</taxon>
        <taxon>Craniata</taxon>
        <taxon>Vertebrata</taxon>
        <taxon>Euteleostomi</taxon>
        <taxon>Actinopterygii</taxon>
        <taxon>Neopterygii</taxon>
        <taxon>Teleostei</taxon>
        <taxon>Anguilliformes</taxon>
        <taxon>Anguillidae</taxon>
        <taxon>Anguilla</taxon>
    </lineage>
</organism>
<proteinExistence type="predicted"/>
<name>A0A0E9RIZ1_ANGAN</name>
<dbReference type="EMBL" id="GBXM01079498">
    <property type="protein sequence ID" value="JAH29079.1"/>
    <property type="molecule type" value="Transcribed_RNA"/>
</dbReference>